<evidence type="ECO:0000259" key="1">
    <source>
        <dbReference type="Pfam" id="PF19783"/>
    </source>
</evidence>
<dbReference type="Pfam" id="PF19783">
    <property type="entry name" value="DUF6268"/>
    <property type="match status" value="1"/>
</dbReference>
<evidence type="ECO:0000313" key="3">
    <source>
        <dbReference type="Proteomes" id="UP000199627"/>
    </source>
</evidence>
<accession>A0A1H1FDQ0</accession>
<keyword evidence="3" id="KW-1185">Reference proteome</keyword>
<dbReference type="Proteomes" id="UP000199627">
    <property type="component" value="Unassembled WGS sequence"/>
</dbReference>
<dbReference type="RefSeq" id="WP_089756509.1">
    <property type="nucleotide sequence ID" value="NZ_FNKL01000004.1"/>
</dbReference>
<proteinExistence type="predicted"/>
<reference evidence="3" key="1">
    <citation type="submission" date="2016-10" db="EMBL/GenBank/DDBJ databases">
        <authorList>
            <person name="Varghese N."/>
            <person name="Submissions S."/>
        </authorList>
    </citation>
    <scope>NUCLEOTIDE SEQUENCE [LARGE SCALE GENOMIC DNA]</scope>
    <source>
        <strain evidence="3">DSM 17072</strain>
    </source>
</reference>
<organism evidence="2 3">
    <name type="scientific">Chryseobacterium soldanellicola</name>
    <dbReference type="NCBI Taxonomy" id="311333"/>
    <lineage>
        <taxon>Bacteria</taxon>
        <taxon>Pseudomonadati</taxon>
        <taxon>Bacteroidota</taxon>
        <taxon>Flavobacteriia</taxon>
        <taxon>Flavobacteriales</taxon>
        <taxon>Weeksellaceae</taxon>
        <taxon>Chryseobacterium group</taxon>
        <taxon>Chryseobacterium</taxon>
    </lineage>
</organism>
<protein>
    <recommendedName>
        <fullName evidence="1">DUF6268 domain-containing protein</fullName>
    </recommendedName>
</protein>
<gene>
    <name evidence="2" type="ORF">SAMN05421664_2988</name>
</gene>
<dbReference type="InterPro" id="IPR046235">
    <property type="entry name" value="DUF6268"/>
</dbReference>
<dbReference type="EMBL" id="FNKL01000004">
    <property type="protein sequence ID" value="SDQ98596.1"/>
    <property type="molecule type" value="Genomic_DNA"/>
</dbReference>
<sequence>MKMREWIKTTNFFLILAPLSTLVAQRNNPIDSTDLRKSAVIFVADKFAQARLIDLSYTYLPPFSFRNTSNEGIKSLDRANKFRQLNFNANVPILAGKKWLFNGTLGYRQTNLDFDLEKTEKDTFSLDRSFHYFSSSANVNYFSTLFNKKIIYTASVVLDGSDRRPERIKGFVMASMVLRSDDRTKMTVGAALGLDPGNPIFPFMPLFTYEHKLTRDFFLDFVFPQSVFVRTYITDNARLSLGSNLDGTQFYLYKLDGSKQTYEYRQLDINSGLVYEQGIGKYFVLTAKTGLKMIASGRILKKQDVFKDYIYEFKPDPTFYFNIGISFNPFSMLKSSHK</sequence>
<dbReference type="OrthoDB" id="1027207at2"/>
<dbReference type="STRING" id="311333.SAMN05421664_2988"/>
<name>A0A1H1FDQ0_9FLAO</name>
<feature type="domain" description="DUF6268" evidence="1">
    <location>
        <begin position="47"/>
        <end position="328"/>
    </location>
</feature>
<dbReference type="AlphaFoldDB" id="A0A1H1FDQ0"/>
<evidence type="ECO:0000313" key="2">
    <source>
        <dbReference type="EMBL" id="SDQ98596.1"/>
    </source>
</evidence>